<reference evidence="1" key="1">
    <citation type="submission" date="2023-05" db="EMBL/GenBank/DDBJ databases">
        <authorList>
            <person name="Huff M."/>
        </authorList>
    </citation>
    <scope>NUCLEOTIDE SEQUENCE</scope>
</reference>
<dbReference type="Gene3D" id="1.20.1280.170">
    <property type="entry name" value="Exocyst complex component Exo70"/>
    <property type="match status" value="1"/>
</dbReference>
<dbReference type="SUPFAM" id="SSF74788">
    <property type="entry name" value="Cullin repeat-like"/>
    <property type="match status" value="1"/>
</dbReference>
<dbReference type="InterPro" id="IPR004140">
    <property type="entry name" value="Exo70"/>
</dbReference>
<dbReference type="GO" id="GO:0006887">
    <property type="term" value="P:exocytosis"/>
    <property type="evidence" value="ECO:0007669"/>
    <property type="project" value="InterPro"/>
</dbReference>
<organism evidence="1 2">
    <name type="scientific">Fraxinus pennsylvanica</name>
    <dbReference type="NCBI Taxonomy" id="56036"/>
    <lineage>
        <taxon>Eukaryota</taxon>
        <taxon>Viridiplantae</taxon>
        <taxon>Streptophyta</taxon>
        <taxon>Embryophyta</taxon>
        <taxon>Tracheophyta</taxon>
        <taxon>Spermatophyta</taxon>
        <taxon>Magnoliopsida</taxon>
        <taxon>eudicotyledons</taxon>
        <taxon>Gunneridae</taxon>
        <taxon>Pentapetalae</taxon>
        <taxon>asterids</taxon>
        <taxon>lamiids</taxon>
        <taxon>Lamiales</taxon>
        <taxon>Oleaceae</taxon>
        <taxon>Oleeae</taxon>
        <taxon>Fraxinus</taxon>
    </lineage>
</organism>
<sequence>METEEELVAAAKKIMKPLEMKKNLTDDSKKILSNLCMQLCDITREKEQKDEGVKENDGLNEIEQQLDLIQDKVLSWERDQAIIWDCGPEEAYEYLKAVDKARKLTESLERLSLNNGSEDTTLLRRAHDVLQMAMARLEEEFKHLLVQNRQPFELEHMSFRSRAKSTATISTTYKHHAKNIIHVNLHK</sequence>
<dbReference type="PANTHER" id="PTHR12542:SF49">
    <property type="entry name" value="EXOCYST SUBUNIT EXO70 FAMILY PROTEIN"/>
    <property type="match status" value="1"/>
</dbReference>
<evidence type="ECO:0000313" key="2">
    <source>
        <dbReference type="Proteomes" id="UP000834106"/>
    </source>
</evidence>
<dbReference type="AlphaFoldDB" id="A0AAD1YQQ9"/>
<protein>
    <submittedName>
        <fullName evidence="1">Uncharacterized protein</fullName>
    </submittedName>
</protein>
<name>A0AAD1YQQ9_9LAMI</name>
<dbReference type="PANTHER" id="PTHR12542">
    <property type="entry name" value="EXOCYST COMPLEX PROTEIN EXO70"/>
    <property type="match status" value="1"/>
</dbReference>
<keyword evidence="2" id="KW-1185">Reference proteome</keyword>
<dbReference type="InterPro" id="IPR016159">
    <property type="entry name" value="Cullin_repeat-like_dom_sf"/>
</dbReference>
<accession>A0AAD1YQQ9</accession>
<dbReference type="Proteomes" id="UP000834106">
    <property type="component" value="Chromosome 1"/>
</dbReference>
<dbReference type="EMBL" id="OU503036">
    <property type="protein sequence ID" value="CAI9754185.1"/>
    <property type="molecule type" value="Genomic_DNA"/>
</dbReference>
<gene>
    <name evidence="1" type="ORF">FPE_LOCUS1616</name>
</gene>
<dbReference type="GO" id="GO:0000145">
    <property type="term" value="C:exocyst"/>
    <property type="evidence" value="ECO:0007669"/>
    <property type="project" value="InterPro"/>
</dbReference>
<proteinExistence type="predicted"/>
<dbReference type="Pfam" id="PF20669">
    <property type="entry name" value="Exo70_N"/>
    <property type="match status" value="1"/>
</dbReference>
<evidence type="ECO:0000313" key="1">
    <source>
        <dbReference type="EMBL" id="CAI9754185.1"/>
    </source>
</evidence>